<keyword evidence="4" id="KW-0813">Transport</keyword>
<evidence type="ECO:0000313" key="14">
    <source>
        <dbReference type="Proteomes" id="UP000030762"/>
    </source>
</evidence>
<feature type="transmembrane region" description="Helical" evidence="11">
    <location>
        <begin position="399"/>
        <end position="429"/>
    </location>
</feature>
<dbReference type="OrthoDB" id="200187at2759"/>
<evidence type="ECO:0000256" key="1">
    <source>
        <dbReference type="ARBA" id="ARBA00004477"/>
    </source>
</evidence>
<dbReference type="Proteomes" id="UP000030762">
    <property type="component" value="Unassembled WGS sequence"/>
</dbReference>
<keyword evidence="9" id="KW-0811">Translocation</keyword>
<evidence type="ECO:0000256" key="9">
    <source>
        <dbReference type="ARBA" id="ARBA00023010"/>
    </source>
</evidence>
<keyword evidence="10 11" id="KW-0472">Membrane</keyword>
<dbReference type="InterPro" id="IPR000591">
    <property type="entry name" value="DEP_dom"/>
</dbReference>
<dbReference type="InterPro" id="IPR004728">
    <property type="entry name" value="Sec62"/>
</dbReference>
<dbReference type="InParanoid" id="T0RRQ8"/>
<feature type="transmembrane region" description="Helical" evidence="11">
    <location>
        <begin position="375"/>
        <end position="393"/>
    </location>
</feature>
<dbReference type="GO" id="GO:0005789">
    <property type="term" value="C:endoplasmic reticulum membrane"/>
    <property type="evidence" value="ECO:0007669"/>
    <property type="project" value="UniProtKB-SubCell"/>
</dbReference>
<sequence length="571" mass="64530">MSWQARRAATWTPMVRRATTNLEDAPPSKHRTPWTHVLATAEERSDRNRQTQHRALNRPTYRAPACQALLRRPTAGAYPGTCRADVGWRCYSIRPRYFPIDCGAPSACQSLRAASRGAIHFRRAASRGAIHFRRARLLATGGRSVQCVAQGPWLAPPLRALGITVRLKVCAVATRSRPQVSSVFASTGSTGYCCRIRTAETTWRLYVVATSPFFVWKLENSLPIFIPSRAMGSDCCGGNHSHGAAAPVVPAAPMTKEEEAEFKAVKKMADFLRGRNGMPVRQAIELGKRVEFFRGDKLGKFLINHDSASKYCVSPVASKDDALEMGRLLVTHGFIHRSERDAKNKKLLQPSQSHEFTADGFYTWMYDGPKTFRNFLTAALIVGFTGLVCYPIWPQWSKIGVWYLSVTFLIVIIVFCIVRLFAFFILWLAGIEFWFLPNIFDDNLGVIDSFKPLYSLRKTDPSETKYRAMALLAFIGFCIWVAQQPTDFDEYMALTKQFTDDVYSGKLLDDMSQKDKEDIDKLKVPDLEELMRDDASDMFADKDEDSIFDSFMEQKYFSEDADADDDVHDDL</sequence>
<dbReference type="GO" id="GO:0035556">
    <property type="term" value="P:intracellular signal transduction"/>
    <property type="evidence" value="ECO:0007669"/>
    <property type="project" value="InterPro"/>
</dbReference>
<evidence type="ECO:0000256" key="10">
    <source>
        <dbReference type="ARBA" id="ARBA00023136"/>
    </source>
</evidence>
<proteinExistence type="inferred from homology"/>
<keyword evidence="14" id="KW-1185">Reference proteome</keyword>
<comment type="similarity">
    <text evidence="2">Belongs to the SEC62 family.</text>
</comment>
<keyword evidence="6" id="KW-0256">Endoplasmic reticulum</keyword>
<dbReference type="PANTHER" id="PTHR12443:SF9">
    <property type="entry name" value="TRANSLOCATION PROTEIN SEC62"/>
    <property type="match status" value="1"/>
</dbReference>
<dbReference type="VEuPathDB" id="FungiDB:SDRG_09365"/>
<evidence type="ECO:0000256" key="7">
    <source>
        <dbReference type="ARBA" id="ARBA00022927"/>
    </source>
</evidence>
<name>T0RRQ8_SAPDV</name>
<dbReference type="Pfam" id="PF03839">
    <property type="entry name" value="Sec62"/>
    <property type="match status" value="1"/>
</dbReference>
<dbReference type="GeneID" id="19950092"/>
<evidence type="ECO:0000256" key="8">
    <source>
        <dbReference type="ARBA" id="ARBA00022989"/>
    </source>
</evidence>
<accession>T0RRQ8</accession>
<reference evidence="13 14" key="1">
    <citation type="submission" date="2012-04" db="EMBL/GenBank/DDBJ databases">
        <title>The Genome Sequence of Saprolegnia declina VS20.</title>
        <authorList>
            <consortium name="The Broad Institute Genome Sequencing Platform"/>
            <person name="Russ C."/>
            <person name="Nusbaum C."/>
            <person name="Tyler B."/>
            <person name="van West P."/>
            <person name="Dieguez-Uribeondo J."/>
            <person name="de Bruijn I."/>
            <person name="Tripathy S."/>
            <person name="Jiang R."/>
            <person name="Young S.K."/>
            <person name="Zeng Q."/>
            <person name="Gargeya S."/>
            <person name="Fitzgerald M."/>
            <person name="Haas B."/>
            <person name="Abouelleil A."/>
            <person name="Alvarado L."/>
            <person name="Arachchi H.M."/>
            <person name="Berlin A."/>
            <person name="Chapman S.B."/>
            <person name="Goldberg J."/>
            <person name="Griggs A."/>
            <person name="Gujja S."/>
            <person name="Hansen M."/>
            <person name="Howarth C."/>
            <person name="Imamovic A."/>
            <person name="Larimer J."/>
            <person name="McCowen C."/>
            <person name="Montmayeur A."/>
            <person name="Murphy C."/>
            <person name="Neiman D."/>
            <person name="Pearson M."/>
            <person name="Priest M."/>
            <person name="Roberts A."/>
            <person name="Saif S."/>
            <person name="Shea T."/>
            <person name="Sisk P."/>
            <person name="Sykes S."/>
            <person name="Wortman J."/>
            <person name="Nusbaum C."/>
            <person name="Birren B."/>
        </authorList>
    </citation>
    <scope>NUCLEOTIDE SEQUENCE [LARGE SCALE GENOMIC DNA]</scope>
    <source>
        <strain evidence="13 14">VS20</strain>
    </source>
</reference>
<dbReference type="AlphaFoldDB" id="T0RRQ8"/>
<dbReference type="EMBL" id="JH767161">
    <property type="protein sequence ID" value="EQC32827.1"/>
    <property type="molecule type" value="Genomic_DNA"/>
</dbReference>
<feature type="domain" description="DEP" evidence="12">
    <location>
        <begin position="293"/>
        <end position="366"/>
    </location>
</feature>
<comment type="subcellular location">
    <subcellularLocation>
        <location evidence="1">Endoplasmic reticulum membrane</location>
        <topology evidence="1">Multi-pass membrane protein</topology>
    </subcellularLocation>
</comment>
<keyword evidence="5 11" id="KW-0812">Transmembrane</keyword>
<evidence type="ECO:0000256" key="2">
    <source>
        <dbReference type="ARBA" id="ARBA00010604"/>
    </source>
</evidence>
<dbReference type="RefSeq" id="XP_008613513.1">
    <property type="nucleotide sequence ID" value="XM_008615291.1"/>
</dbReference>
<feature type="transmembrane region" description="Helical" evidence="11">
    <location>
        <begin position="466"/>
        <end position="482"/>
    </location>
</feature>
<dbReference type="eggNOG" id="KOG2927">
    <property type="taxonomic scope" value="Eukaryota"/>
</dbReference>
<gene>
    <name evidence="13" type="ORF">SDRG_09365</name>
</gene>
<evidence type="ECO:0000256" key="4">
    <source>
        <dbReference type="ARBA" id="ARBA00022448"/>
    </source>
</evidence>
<dbReference type="GO" id="GO:0031204">
    <property type="term" value="P:post-translational protein targeting to membrane, translocation"/>
    <property type="evidence" value="ECO:0007669"/>
    <property type="project" value="TreeGrafter"/>
</dbReference>
<dbReference type="PROSITE" id="PS50186">
    <property type="entry name" value="DEP"/>
    <property type="match status" value="1"/>
</dbReference>
<evidence type="ECO:0000256" key="11">
    <source>
        <dbReference type="SAM" id="Phobius"/>
    </source>
</evidence>
<evidence type="ECO:0000256" key="6">
    <source>
        <dbReference type="ARBA" id="ARBA00022824"/>
    </source>
</evidence>
<keyword evidence="8 11" id="KW-1133">Transmembrane helix</keyword>
<dbReference type="PANTHER" id="PTHR12443">
    <property type="entry name" value="TRANSLOCATION PROTEIN SEC62"/>
    <property type="match status" value="1"/>
</dbReference>
<keyword evidence="7" id="KW-0653">Protein transport</keyword>
<dbReference type="STRING" id="1156394.T0RRQ8"/>
<evidence type="ECO:0000259" key="12">
    <source>
        <dbReference type="PROSITE" id="PS50186"/>
    </source>
</evidence>
<protein>
    <recommendedName>
        <fullName evidence="3">Translocation protein SEC62</fullName>
    </recommendedName>
</protein>
<organism evidence="13 14">
    <name type="scientific">Saprolegnia diclina (strain VS20)</name>
    <dbReference type="NCBI Taxonomy" id="1156394"/>
    <lineage>
        <taxon>Eukaryota</taxon>
        <taxon>Sar</taxon>
        <taxon>Stramenopiles</taxon>
        <taxon>Oomycota</taxon>
        <taxon>Saprolegniomycetes</taxon>
        <taxon>Saprolegniales</taxon>
        <taxon>Saprolegniaceae</taxon>
        <taxon>Saprolegnia</taxon>
    </lineage>
</organism>
<evidence type="ECO:0000256" key="3">
    <source>
        <dbReference type="ARBA" id="ARBA00021257"/>
    </source>
</evidence>
<evidence type="ECO:0000256" key="5">
    <source>
        <dbReference type="ARBA" id="ARBA00022692"/>
    </source>
</evidence>
<evidence type="ECO:0000313" key="13">
    <source>
        <dbReference type="EMBL" id="EQC32827.1"/>
    </source>
</evidence>